<dbReference type="InterPro" id="IPR050079">
    <property type="entry name" value="DEAD_box_RNA_helicase"/>
</dbReference>
<feature type="compositionally biased region" description="Basic and acidic residues" evidence="7">
    <location>
        <begin position="536"/>
        <end position="563"/>
    </location>
</feature>
<feature type="compositionally biased region" description="Basic and acidic residues" evidence="7">
    <location>
        <begin position="635"/>
        <end position="695"/>
    </location>
</feature>
<dbReference type="SUPFAM" id="SSF52540">
    <property type="entry name" value="P-loop containing nucleoside triphosphate hydrolases"/>
    <property type="match status" value="1"/>
</dbReference>
<evidence type="ECO:0000256" key="5">
    <source>
        <dbReference type="ARBA" id="ARBA00038437"/>
    </source>
</evidence>
<name>A0A7W8LL02_9SPIR</name>
<evidence type="ECO:0000256" key="3">
    <source>
        <dbReference type="ARBA" id="ARBA00022806"/>
    </source>
</evidence>
<dbReference type="InterPro" id="IPR001650">
    <property type="entry name" value="Helicase_C-like"/>
</dbReference>
<dbReference type="Pfam" id="PF03880">
    <property type="entry name" value="DbpA"/>
    <property type="match status" value="1"/>
</dbReference>
<keyword evidence="4" id="KW-0067">ATP-binding</keyword>
<keyword evidence="3 11" id="KW-0347">Helicase</keyword>
<dbReference type="PANTHER" id="PTHR47959">
    <property type="entry name" value="ATP-DEPENDENT RNA HELICASE RHLE-RELATED"/>
    <property type="match status" value="1"/>
</dbReference>
<dbReference type="Proteomes" id="UP000518887">
    <property type="component" value="Unassembled WGS sequence"/>
</dbReference>
<dbReference type="InterPro" id="IPR005580">
    <property type="entry name" value="DbpA/CsdA_RNA-bd_dom"/>
</dbReference>
<evidence type="ECO:0000256" key="2">
    <source>
        <dbReference type="ARBA" id="ARBA00022801"/>
    </source>
</evidence>
<accession>A0A7W8LL02</accession>
<dbReference type="SMART" id="SM00487">
    <property type="entry name" value="DEXDc"/>
    <property type="match status" value="1"/>
</dbReference>
<dbReference type="InterPro" id="IPR012677">
    <property type="entry name" value="Nucleotide-bd_a/b_plait_sf"/>
</dbReference>
<feature type="compositionally biased region" description="Acidic residues" evidence="7">
    <location>
        <begin position="43"/>
        <end position="54"/>
    </location>
</feature>
<dbReference type="EMBL" id="JACHFQ010000001">
    <property type="protein sequence ID" value="MBB5224825.1"/>
    <property type="molecule type" value="Genomic_DNA"/>
</dbReference>
<sequence length="720" mass="80516">MENEELDGTAVMNGEAVSNAVSEEEPKSALDNYIDNLDRDFTDESDEPEEEDDGEISFADLGLDETVLAAIEKKGFKHPSPIQVLAIPRLLNGDSNIIAKARTGTGKTAAFGLPIVQRVHEESDHVRAVILEPTRELAIQTCNELQTFTSGKFPRTTVLYGGASYRDQIRDLKRGCEIVVGTPGRIQDHLERGTLKLDQIDYFILDEGDEMLDMGFIDDIEHIFEQAKPDARILLFSATMPKPILRIAEQFMGDYEICEEEGFVEEPLLIEQKYWFIRESDKIEALVRIIDMSPNFYGLVFTQTKNDADNVTKMLDEKGYDVAALHGDIPQGQREKILARFRSRKTRVLVATDVAARGIDINGLSHVVNYSLPYDGATYIHRIGRTGRAGTSGTAITFVRPEERRKLEFLKNTVRKAAKGELNEEEVPSVKKVLEVKRERMLDTLKVQLGLMRDPADVKDGVVYIGGGKAQVEGEDLEKQDDFVPELKSVDAIYTKMAAELCAGQDAEAVLAGMLSVTYGKSLDESHYGDITPIRPKGDRFGDRGGRRGERGMGGRRDRFEGEERSDQKRLFIQLGRRDGYNARGIADYFSDLLHIPGKLVDRIDVSTNFSLVSLPIESADKVLELSKIGQIPHVHVDSKSGGRGGRDRDFDDFGGRDRGFGGRRDRGGFGRDRDRGFGRDRDRGFGGRDRDRGFGRKTHAQTERTGASSYKKSSRKEEF</sequence>
<feature type="domain" description="Helicase ATP-binding" evidence="8">
    <location>
        <begin position="88"/>
        <end position="258"/>
    </location>
</feature>
<dbReference type="Pfam" id="PF00271">
    <property type="entry name" value="Helicase_C"/>
    <property type="match status" value="1"/>
</dbReference>
<evidence type="ECO:0000259" key="8">
    <source>
        <dbReference type="PROSITE" id="PS51192"/>
    </source>
</evidence>
<evidence type="ECO:0000256" key="6">
    <source>
        <dbReference type="PROSITE-ProRule" id="PRU00552"/>
    </source>
</evidence>
<dbReference type="AlphaFoldDB" id="A0A7W8LL02"/>
<dbReference type="GO" id="GO:0003676">
    <property type="term" value="F:nucleic acid binding"/>
    <property type="evidence" value="ECO:0007669"/>
    <property type="project" value="InterPro"/>
</dbReference>
<dbReference type="EC" id="3.6.4.13" evidence="11"/>
<dbReference type="PANTHER" id="PTHR47959:SF1">
    <property type="entry name" value="ATP-DEPENDENT RNA HELICASE DBPA"/>
    <property type="match status" value="1"/>
</dbReference>
<dbReference type="CDD" id="cd18787">
    <property type="entry name" value="SF2_C_DEAD"/>
    <property type="match status" value="1"/>
</dbReference>
<dbReference type="CDD" id="cd12252">
    <property type="entry name" value="RRM_DbpA"/>
    <property type="match status" value="1"/>
</dbReference>
<reference evidence="11 12" key="1">
    <citation type="submission" date="2020-08" db="EMBL/GenBank/DDBJ databases">
        <title>Genomic Encyclopedia of Type Strains, Phase IV (KMG-IV): sequencing the most valuable type-strain genomes for metagenomic binning, comparative biology and taxonomic classification.</title>
        <authorList>
            <person name="Goeker M."/>
        </authorList>
    </citation>
    <scope>NUCLEOTIDE SEQUENCE [LARGE SCALE GENOMIC DNA]</scope>
    <source>
        <strain evidence="11 12">DSM 103462</strain>
    </source>
</reference>
<feature type="region of interest" description="Disordered" evidence="7">
    <location>
        <begin position="635"/>
        <end position="720"/>
    </location>
</feature>
<feature type="region of interest" description="Disordered" evidence="7">
    <location>
        <begin position="1"/>
        <end position="54"/>
    </location>
</feature>
<comment type="similarity">
    <text evidence="5">Belongs to the DEAD box helicase family.</text>
</comment>
<comment type="caution">
    <text evidence="11">The sequence shown here is derived from an EMBL/GenBank/DDBJ whole genome shotgun (WGS) entry which is preliminary data.</text>
</comment>
<dbReference type="GO" id="GO:0003724">
    <property type="term" value="F:RNA helicase activity"/>
    <property type="evidence" value="ECO:0007669"/>
    <property type="project" value="UniProtKB-EC"/>
</dbReference>
<dbReference type="GO" id="GO:0005524">
    <property type="term" value="F:ATP binding"/>
    <property type="evidence" value="ECO:0007669"/>
    <property type="project" value="UniProtKB-KW"/>
</dbReference>
<keyword evidence="1" id="KW-0547">Nucleotide-binding</keyword>
<dbReference type="GO" id="GO:0016787">
    <property type="term" value="F:hydrolase activity"/>
    <property type="evidence" value="ECO:0007669"/>
    <property type="project" value="UniProtKB-KW"/>
</dbReference>
<dbReference type="PROSITE" id="PS51194">
    <property type="entry name" value="HELICASE_CTER"/>
    <property type="match status" value="1"/>
</dbReference>
<evidence type="ECO:0000256" key="4">
    <source>
        <dbReference type="ARBA" id="ARBA00022840"/>
    </source>
</evidence>
<evidence type="ECO:0000256" key="1">
    <source>
        <dbReference type="ARBA" id="ARBA00022741"/>
    </source>
</evidence>
<dbReference type="PROSITE" id="PS51195">
    <property type="entry name" value="Q_MOTIF"/>
    <property type="match status" value="1"/>
</dbReference>
<dbReference type="SMART" id="SM00490">
    <property type="entry name" value="HELICc"/>
    <property type="match status" value="1"/>
</dbReference>
<dbReference type="InterPro" id="IPR027417">
    <property type="entry name" value="P-loop_NTPase"/>
</dbReference>
<evidence type="ECO:0000259" key="10">
    <source>
        <dbReference type="PROSITE" id="PS51195"/>
    </source>
</evidence>
<dbReference type="CDD" id="cd00268">
    <property type="entry name" value="DEADc"/>
    <property type="match status" value="1"/>
</dbReference>
<feature type="region of interest" description="Disordered" evidence="7">
    <location>
        <begin position="532"/>
        <end position="563"/>
    </location>
</feature>
<dbReference type="InterPro" id="IPR011545">
    <property type="entry name" value="DEAD/DEAH_box_helicase_dom"/>
</dbReference>
<feature type="short sequence motif" description="Q motif" evidence="6">
    <location>
        <begin position="56"/>
        <end position="84"/>
    </location>
</feature>
<dbReference type="InterPro" id="IPR044742">
    <property type="entry name" value="DEAD/DEAH_RhlB"/>
</dbReference>
<feature type="domain" description="Helicase C-terminal" evidence="9">
    <location>
        <begin position="269"/>
        <end position="435"/>
    </location>
</feature>
<dbReference type="Gene3D" id="3.40.50.300">
    <property type="entry name" value="P-loop containing nucleotide triphosphate hydrolases"/>
    <property type="match status" value="2"/>
</dbReference>
<feature type="domain" description="DEAD-box RNA helicase Q" evidence="10">
    <location>
        <begin position="56"/>
        <end position="84"/>
    </location>
</feature>
<evidence type="ECO:0000256" key="7">
    <source>
        <dbReference type="SAM" id="MobiDB-lite"/>
    </source>
</evidence>
<dbReference type="GO" id="GO:0005829">
    <property type="term" value="C:cytosol"/>
    <property type="evidence" value="ECO:0007669"/>
    <property type="project" value="TreeGrafter"/>
</dbReference>
<proteinExistence type="inferred from homology"/>
<keyword evidence="2 11" id="KW-0378">Hydrolase</keyword>
<dbReference type="Gene3D" id="3.30.70.330">
    <property type="match status" value="1"/>
</dbReference>
<dbReference type="InterPro" id="IPR014001">
    <property type="entry name" value="Helicase_ATP-bd"/>
</dbReference>
<evidence type="ECO:0000313" key="11">
    <source>
        <dbReference type="EMBL" id="MBB5224825.1"/>
    </source>
</evidence>
<protein>
    <submittedName>
        <fullName evidence="11">ATP-dependent RNA helicase DeaD</fullName>
        <ecNumber evidence="11">3.6.4.13</ecNumber>
    </submittedName>
</protein>
<evidence type="ECO:0000259" key="9">
    <source>
        <dbReference type="PROSITE" id="PS51194"/>
    </source>
</evidence>
<keyword evidence="12" id="KW-1185">Reference proteome</keyword>
<gene>
    <name evidence="11" type="ORF">HNP76_000165</name>
</gene>
<dbReference type="InterPro" id="IPR014014">
    <property type="entry name" value="RNA_helicase_DEAD_Q_motif"/>
</dbReference>
<dbReference type="Pfam" id="PF00270">
    <property type="entry name" value="DEAD"/>
    <property type="match status" value="1"/>
</dbReference>
<organism evidence="11 12">
    <name type="scientific">Treponema ruminis</name>
    <dbReference type="NCBI Taxonomy" id="744515"/>
    <lineage>
        <taxon>Bacteria</taxon>
        <taxon>Pseudomonadati</taxon>
        <taxon>Spirochaetota</taxon>
        <taxon>Spirochaetia</taxon>
        <taxon>Spirochaetales</taxon>
        <taxon>Treponemataceae</taxon>
        <taxon>Treponema</taxon>
    </lineage>
</organism>
<dbReference type="PROSITE" id="PS51192">
    <property type="entry name" value="HELICASE_ATP_BIND_1"/>
    <property type="match status" value="1"/>
</dbReference>
<dbReference type="RefSeq" id="WP_184656492.1">
    <property type="nucleotide sequence ID" value="NZ_JACHFQ010000001.1"/>
</dbReference>
<evidence type="ECO:0000313" key="12">
    <source>
        <dbReference type="Proteomes" id="UP000518887"/>
    </source>
</evidence>